<feature type="signal peptide" evidence="1">
    <location>
        <begin position="1"/>
        <end position="18"/>
    </location>
</feature>
<evidence type="ECO:0000313" key="2">
    <source>
        <dbReference type="EMBL" id="GGJ39138.1"/>
    </source>
</evidence>
<keyword evidence="3" id="KW-1185">Reference proteome</keyword>
<protein>
    <submittedName>
        <fullName evidence="2">Beta-galactosidase</fullName>
    </submittedName>
</protein>
<dbReference type="PROSITE" id="PS51257">
    <property type="entry name" value="PROKAR_LIPOPROTEIN"/>
    <property type="match status" value="1"/>
</dbReference>
<keyword evidence="1" id="KW-0732">Signal</keyword>
<dbReference type="Gene3D" id="3.20.20.80">
    <property type="entry name" value="Glycosidases"/>
    <property type="match status" value="1"/>
</dbReference>
<feature type="chain" id="PRO_5046258306" evidence="1">
    <location>
        <begin position="19"/>
        <end position="519"/>
    </location>
</feature>
<accession>A0ABQ2D0H0</accession>
<dbReference type="RefSeq" id="WP_189003169.1">
    <property type="nucleotide sequence ID" value="NZ_BMOD01000009.1"/>
</dbReference>
<gene>
    <name evidence="2" type="ORF">GCM10008938_26440</name>
</gene>
<evidence type="ECO:0000256" key="1">
    <source>
        <dbReference type="SAM" id="SignalP"/>
    </source>
</evidence>
<organism evidence="2 3">
    <name type="scientific">Deinococcus roseus</name>
    <dbReference type="NCBI Taxonomy" id="392414"/>
    <lineage>
        <taxon>Bacteria</taxon>
        <taxon>Thermotogati</taxon>
        <taxon>Deinococcota</taxon>
        <taxon>Deinococci</taxon>
        <taxon>Deinococcales</taxon>
        <taxon>Deinococcaceae</taxon>
        <taxon>Deinococcus</taxon>
    </lineage>
</organism>
<evidence type="ECO:0000313" key="3">
    <source>
        <dbReference type="Proteomes" id="UP000632222"/>
    </source>
</evidence>
<dbReference type="EMBL" id="BMOD01000009">
    <property type="protein sequence ID" value="GGJ39138.1"/>
    <property type="molecule type" value="Genomic_DNA"/>
</dbReference>
<comment type="caution">
    <text evidence="2">The sequence shown here is derived from an EMBL/GenBank/DDBJ whole genome shotgun (WGS) entry which is preliminary data.</text>
</comment>
<name>A0ABQ2D0H0_9DEIO</name>
<proteinExistence type="predicted"/>
<sequence>MFKPQKLLMLSVVLTACAHNIPSQTVQTQALPYQVLRPVQLDPLDVQVSNPRSGLFTWFGNRFILPPLSGVGPSRDNYFRTLWKHLEVPDTSRPLLPNKKYPCKYDFSWLDSKFQALQPGERLGIRLQPMLGMNEAAYPPNIDKNLANDDWQLDDRYGVPTCGPDELGQWYENKVYVPKWGDATFQNRLTGFYKALAERYDGHAGLSFLDIGTYGFWGEWHLYGLPESYKATEPQKKILADAMLSTFRTTPLLMMVNQTDTLEYALGLTPTSRVGWRSDSLGWEEFNVAIERCRARITCKTLFDERYKFAPTVTEFSPSEESDPRHSWGTNPQTGTSAFLQRAFTEAVRYHSSLVPNGNLLRKTASETTVIKWEVLTEPERQQVKQLQATLGFKPTIDQVTLTPLDTGGFRIQSRWKNLGTTPALDSWKPLWCIRNAAGTVVHSQWININLKNLTPDRIPYINDDLPALPSGTYTLEISITDSRTLPADQERYRLKPLMLSLQGQLPDGAYNLGQFTLP</sequence>
<reference evidence="3" key="1">
    <citation type="journal article" date="2019" name="Int. J. Syst. Evol. Microbiol.">
        <title>The Global Catalogue of Microorganisms (GCM) 10K type strain sequencing project: providing services to taxonomists for standard genome sequencing and annotation.</title>
        <authorList>
            <consortium name="The Broad Institute Genomics Platform"/>
            <consortium name="The Broad Institute Genome Sequencing Center for Infectious Disease"/>
            <person name="Wu L."/>
            <person name="Ma J."/>
        </authorList>
    </citation>
    <scope>NUCLEOTIDE SEQUENCE [LARGE SCALE GENOMIC DNA]</scope>
    <source>
        <strain evidence="3">JCM 14370</strain>
    </source>
</reference>
<dbReference type="Proteomes" id="UP000632222">
    <property type="component" value="Unassembled WGS sequence"/>
</dbReference>